<gene>
    <name evidence="4" type="ORF">OsJ_24462</name>
</gene>
<feature type="domain" description="F-box protein AT5G49610-like beta-propeller" evidence="3">
    <location>
        <begin position="140"/>
        <end position="343"/>
    </location>
</feature>
<organism evidence="4">
    <name type="scientific">Oryza sativa subsp. japonica</name>
    <name type="common">Rice</name>
    <dbReference type="NCBI Taxonomy" id="39947"/>
    <lineage>
        <taxon>Eukaryota</taxon>
        <taxon>Viridiplantae</taxon>
        <taxon>Streptophyta</taxon>
        <taxon>Embryophyta</taxon>
        <taxon>Tracheophyta</taxon>
        <taxon>Spermatophyta</taxon>
        <taxon>Magnoliopsida</taxon>
        <taxon>Liliopsida</taxon>
        <taxon>Poales</taxon>
        <taxon>Poaceae</taxon>
        <taxon>BOP clade</taxon>
        <taxon>Oryzoideae</taxon>
        <taxon>Oryzeae</taxon>
        <taxon>Oryzinae</taxon>
        <taxon>Oryza</taxon>
        <taxon>Oryza sativa</taxon>
    </lineage>
</organism>
<evidence type="ECO:0000259" key="3">
    <source>
        <dbReference type="Pfam" id="PF23635"/>
    </source>
</evidence>
<evidence type="ECO:0000313" key="4">
    <source>
        <dbReference type="EMBL" id="EAZ40023.1"/>
    </source>
</evidence>
<dbReference type="Pfam" id="PF23635">
    <property type="entry name" value="Beta-prop_AT5G49610-like"/>
    <property type="match status" value="1"/>
</dbReference>
<dbReference type="InterPro" id="IPR036047">
    <property type="entry name" value="F-box-like_dom_sf"/>
</dbReference>
<accession>A3BKD4</accession>
<name>A3BKD4_ORYSJ</name>
<dbReference type="Gene3D" id="1.20.1280.50">
    <property type="match status" value="1"/>
</dbReference>
<dbReference type="Pfam" id="PF12937">
    <property type="entry name" value="F-box-like"/>
    <property type="match status" value="1"/>
</dbReference>
<protein>
    <recommendedName>
        <fullName evidence="5">F-box domain-containing protein</fullName>
    </recommendedName>
</protein>
<dbReference type="InterPro" id="IPR001810">
    <property type="entry name" value="F-box_dom"/>
</dbReference>
<dbReference type="EMBL" id="CM000144">
    <property type="protein sequence ID" value="EAZ40023.1"/>
    <property type="molecule type" value="Genomic_DNA"/>
</dbReference>
<dbReference type="Proteomes" id="UP000007752">
    <property type="component" value="Chromosome 7"/>
</dbReference>
<sequence>MAGLADGRRPTKRSKAEASASIRSTTTIHSLGDDLLLAVFLRLPSLAALVRAALACRAWRRAVASSPAFRARFRATHGPPFLGLFFAPSAPAQAPNVPAFPSFVPSRPRYRDMAAAVRGGDFFLTSLQDRPHDEQQCWDVMEICGGHCLLMNWDDGLFAVLNPLTRRTEFVVDLSSAEFSDGACGQHHTVELTPRLICSDGHPKSFRLVVLAIDDSRVRASICSSDNTGEWEWSSLPWVDIPEPVRSDDTGCWLLNEGTMQANGSLYWVYEDRRYLLSLDAATMAFSAVQLPQCLRHCSSLDVGETKDGATCIVYAHQLNVGVLMHTKGDDGAAERWVMDRVVPLGKELERVLRAPLRDGSVLMHLVDNPRQVFVLAVRDGYAYLAASPMFHDPQPPCWFLSLCLETMKLERLFRRTFDNLVQPYTMAWPPSLVGNYGRPCSGVGMGSLAKVSSLQMEFILSGQQLPQIDEDRLYAARQEGQRKDVERAFVEDEKEMTEIPLDLNENPGASIVLPPEVL</sequence>
<dbReference type="AlphaFoldDB" id="A3BKD4"/>
<dbReference type="SUPFAM" id="SSF81383">
    <property type="entry name" value="F-box domain"/>
    <property type="match status" value="1"/>
</dbReference>
<dbReference type="PANTHER" id="PTHR33207">
    <property type="entry name" value="F-BOX DOMAIN CONTAINING PROTEIN-RELATED"/>
    <property type="match status" value="1"/>
</dbReference>
<feature type="region of interest" description="Disordered" evidence="1">
    <location>
        <begin position="1"/>
        <end position="20"/>
    </location>
</feature>
<reference evidence="4" key="1">
    <citation type="journal article" date="2005" name="PLoS Biol.">
        <title>The genomes of Oryza sativa: a history of duplications.</title>
        <authorList>
            <person name="Yu J."/>
            <person name="Wang J."/>
            <person name="Lin W."/>
            <person name="Li S."/>
            <person name="Li H."/>
            <person name="Zhou J."/>
            <person name="Ni P."/>
            <person name="Dong W."/>
            <person name="Hu S."/>
            <person name="Zeng C."/>
            <person name="Zhang J."/>
            <person name="Zhang Y."/>
            <person name="Li R."/>
            <person name="Xu Z."/>
            <person name="Li S."/>
            <person name="Li X."/>
            <person name="Zheng H."/>
            <person name="Cong L."/>
            <person name="Lin L."/>
            <person name="Yin J."/>
            <person name="Geng J."/>
            <person name="Li G."/>
            <person name="Shi J."/>
            <person name="Liu J."/>
            <person name="Lv H."/>
            <person name="Li J."/>
            <person name="Wang J."/>
            <person name="Deng Y."/>
            <person name="Ran L."/>
            <person name="Shi X."/>
            <person name="Wang X."/>
            <person name="Wu Q."/>
            <person name="Li C."/>
            <person name="Ren X."/>
            <person name="Wang J."/>
            <person name="Wang X."/>
            <person name="Li D."/>
            <person name="Liu D."/>
            <person name="Zhang X."/>
            <person name="Ji Z."/>
            <person name="Zhao W."/>
            <person name="Sun Y."/>
            <person name="Zhang Z."/>
            <person name="Bao J."/>
            <person name="Han Y."/>
            <person name="Dong L."/>
            <person name="Ji J."/>
            <person name="Chen P."/>
            <person name="Wu S."/>
            <person name="Liu J."/>
            <person name="Xiao Y."/>
            <person name="Bu D."/>
            <person name="Tan J."/>
            <person name="Yang L."/>
            <person name="Ye C."/>
            <person name="Zhang J."/>
            <person name="Xu J."/>
            <person name="Zhou Y."/>
            <person name="Yu Y."/>
            <person name="Zhang B."/>
            <person name="Zhuang S."/>
            <person name="Wei H."/>
            <person name="Liu B."/>
            <person name="Lei M."/>
            <person name="Yu H."/>
            <person name="Li Y."/>
            <person name="Xu H."/>
            <person name="Wei S."/>
            <person name="He X."/>
            <person name="Fang L."/>
            <person name="Zhang Z."/>
            <person name="Zhang Y."/>
            <person name="Huang X."/>
            <person name="Su Z."/>
            <person name="Tong W."/>
            <person name="Li J."/>
            <person name="Tong Z."/>
            <person name="Li S."/>
            <person name="Ye J."/>
            <person name="Wang L."/>
            <person name="Fang L."/>
            <person name="Lei T."/>
            <person name="Chen C."/>
            <person name="Chen H."/>
            <person name="Xu Z."/>
            <person name="Li H."/>
            <person name="Huang H."/>
            <person name="Zhang F."/>
            <person name="Xu H."/>
            <person name="Li N."/>
            <person name="Zhao C."/>
            <person name="Li S."/>
            <person name="Dong L."/>
            <person name="Huang Y."/>
            <person name="Li L."/>
            <person name="Xi Y."/>
            <person name="Qi Q."/>
            <person name="Li W."/>
            <person name="Zhang B."/>
            <person name="Hu W."/>
            <person name="Zhang Y."/>
            <person name="Tian X."/>
            <person name="Jiao Y."/>
            <person name="Liang X."/>
            <person name="Jin J."/>
            <person name="Gao L."/>
            <person name="Zheng W."/>
            <person name="Hao B."/>
            <person name="Liu S."/>
            <person name="Wang W."/>
            <person name="Yuan L."/>
            <person name="Cao M."/>
            <person name="McDermott J."/>
            <person name="Samudrala R."/>
            <person name="Wang J."/>
            <person name="Wong G.K."/>
            <person name="Yang H."/>
        </authorList>
    </citation>
    <scope>NUCLEOTIDE SEQUENCE [LARGE SCALE GENOMIC DNA]</scope>
</reference>
<feature type="domain" description="F-box" evidence="2">
    <location>
        <begin position="33"/>
        <end position="65"/>
    </location>
</feature>
<reference evidence="4" key="2">
    <citation type="submission" date="2008-12" db="EMBL/GenBank/DDBJ databases">
        <title>Improved gene annotation of the rice (Oryza sativa) genomes.</title>
        <authorList>
            <person name="Wang J."/>
            <person name="Li R."/>
            <person name="Fan W."/>
            <person name="Huang Q."/>
            <person name="Zhang J."/>
            <person name="Zhou Y."/>
            <person name="Hu Y."/>
            <person name="Zi S."/>
            <person name="Li J."/>
            <person name="Ni P."/>
            <person name="Zheng H."/>
            <person name="Zhang Y."/>
            <person name="Zhao M."/>
            <person name="Hao Q."/>
            <person name="McDermott J."/>
            <person name="Samudrala R."/>
            <person name="Kristiansen K."/>
            <person name="Wong G.K.-S."/>
        </authorList>
    </citation>
    <scope>NUCLEOTIDE SEQUENCE</scope>
</reference>
<dbReference type="InterPro" id="IPR056594">
    <property type="entry name" value="AT5G49610-like_b-prop"/>
</dbReference>
<evidence type="ECO:0008006" key="5">
    <source>
        <dbReference type="Google" id="ProtNLM"/>
    </source>
</evidence>
<evidence type="ECO:0000256" key="1">
    <source>
        <dbReference type="SAM" id="MobiDB-lite"/>
    </source>
</evidence>
<evidence type="ECO:0000259" key="2">
    <source>
        <dbReference type="Pfam" id="PF12937"/>
    </source>
</evidence>
<proteinExistence type="predicted"/>